<sequence length="255" mass="28257">MIIAYVISWAMWSPLVVVGLENPAASLLIVMGGFGPLLSAVIVTWITEGGVGLRELGNRLKWRVGVGWYLVALLLPLVHIFLAYGLYLLMRGTPIDFSMGPPWHLYPLGILFVFFLGGGNEELGWRGFALPRLLNNHSPLVASLILGFVWAFWHFPLFFVEASPQAALPFELYLPHVLGTTIIFTWLYLETSGSVLIAMLYHAGLNTVAGYFPLEAGVIHPLAYIVVVEWVIAIILIVVHGYARFVSKRNVVSRA</sequence>
<evidence type="ECO:0000259" key="2">
    <source>
        <dbReference type="Pfam" id="PF02517"/>
    </source>
</evidence>
<gene>
    <name evidence="3" type="ORF">AC482_05700</name>
</gene>
<dbReference type="PANTHER" id="PTHR35797:SF1">
    <property type="entry name" value="PROTEASE"/>
    <property type="match status" value="1"/>
</dbReference>
<dbReference type="EMBL" id="LFWZ01000052">
    <property type="protein sequence ID" value="KON29772.1"/>
    <property type="molecule type" value="Genomic_DNA"/>
</dbReference>
<dbReference type="AlphaFoldDB" id="A0A0M0BMF8"/>
<keyword evidence="1" id="KW-0472">Membrane</keyword>
<feature type="transmembrane region" description="Helical" evidence="1">
    <location>
        <begin position="66"/>
        <end position="90"/>
    </location>
</feature>
<dbReference type="GO" id="GO:0080120">
    <property type="term" value="P:CAAX-box protein maturation"/>
    <property type="evidence" value="ECO:0007669"/>
    <property type="project" value="UniProtKB-ARBA"/>
</dbReference>
<feature type="transmembrane region" description="Helical" evidence="1">
    <location>
        <begin position="140"/>
        <end position="160"/>
    </location>
</feature>
<evidence type="ECO:0000313" key="4">
    <source>
        <dbReference type="Proteomes" id="UP000037210"/>
    </source>
</evidence>
<dbReference type="Proteomes" id="UP000037210">
    <property type="component" value="Unassembled WGS sequence"/>
</dbReference>
<organism evidence="3 4">
    <name type="scientific">miscellaneous Crenarchaeota group-15 archaeon DG-45</name>
    <dbReference type="NCBI Taxonomy" id="1685127"/>
    <lineage>
        <taxon>Archaea</taxon>
        <taxon>Candidatus Bathyarchaeota</taxon>
        <taxon>MCG-15</taxon>
    </lineage>
</organism>
<feature type="domain" description="CAAX prenyl protease 2/Lysostaphin resistance protein A-like" evidence="2">
    <location>
        <begin position="107"/>
        <end position="208"/>
    </location>
</feature>
<keyword evidence="1" id="KW-0812">Transmembrane</keyword>
<dbReference type="PANTHER" id="PTHR35797">
    <property type="entry name" value="PROTEASE-RELATED"/>
    <property type="match status" value="1"/>
</dbReference>
<reference evidence="3 4" key="1">
    <citation type="submission" date="2015-06" db="EMBL/GenBank/DDBJ databases">
        <title>New insights into the roles of widespread benthic archaea in carbon and nitrogen cycling.</title>
        <authorList>
            <person name="Lazar C.S."/>
            <person name="Baker B.J."/>
            <person name="Seitz K.W."/>
            <person name="Hyde A.S."/>
            <person name="Dick G.J."/>
            <person name="Hinrichs K.-U."/>
            <person name="Teske A.P."/>
        </authorList>
    </citation>
    <scope>NUCLEOTIDE SEQUENCE [LARGE SCALE GENOMIC DNA]</scope>
    <source>
        <strain evidence="3">DG-45</strain>
    </source>
</reference>
<protein>
    <recommendedName>
        <fullName evidence="2">CAAX prenyl protease 2/Lysostaphin resistance protein A-like domain-containing protein</fullName>
    </recommendedName>
</protein>
<dbReference type="InterPro" id="IPR042150">
    <property type="entry name" value="MmRce1-like"/>
</dbReference>
<feature type="transmembrane region" description="Helical" evidence="1">
    <location>
        <begin position="172"/>
        <end position="189"/>
    </location>
</feature>
<dbReference type="Pfam" id="PF02517">
    <property type="entry name" value="Rce1-like"/>
    <property type="match status" value="1"/>
</dbReference>
<feature type="transmembrane region" description="Helical" evidence="1">
    <location>
        <begin position="196"/>
        <end position="212"/>
    </location>
</feature>
<dbReference type="GO" id="GO:0004175">
    <property type="term" value="F:endopeptidase activity"/>
    <property type="evidence" value="ECO:0007669"/>
    <property type="project" value="UniProtKB-ARBA"/>
</dbReference>
<feature type="transmembrane region" description="Helical" evidence="1">
    <location>
        <begin position="102"/>
        <end position="119"/>
    </location>
</feature>
<accession>A0A0M0BMF8</accession>
<evidence type="ECO:0000313" key="3">
    <source>
        <dbReference type="EMBL" id="KON29772.1"/>
    </source>
</evidence>
<dbReference type="InterPro" id="IPR003675">
    <property type="entry name" value="Rce1/LyrA-like_dom"/>
</dbReference>
<comment type="caution">
    <text evidence="3">The sequence shown here is derived from an EMBL/GenBank/DDBJ whole genome shotgun (WGS) entry which is preliminary data.</text>
</comment>
<name>A0A0M0BMF8_9ARCH</name>
<keyword evidence="1" id="KW-1133">Transmembrane helix</keyword>
<feature type="transmembrane region" description="Helical" evidence="1">
    <location>
        <begin position="218"/>
        <end position="239"/>
    </location>
</feature>
<evidence type="ECO:0000256" key="1">
    <source>
        <dbReference type="SAM" id="Phobius"/>
    </source>
</evidence>
<proteinExistence type="predicted"/>
<feature type="transmembrane region" description="Helical" evidence="1">
    <location>
        <begin position="24"/>
        <end position="46"/>
    </location>
</feature>